<feature type="region of interest" description="Disordered" evidence="1">
    <location>
        <begin position="67"/>
        <end position="200"/>
    </location>
</feature>
<proteinExistence type="predicted"/>
<organism evidence="2 3">
    <name type="scientific">Mycena metata</name>
    <dbReference type="NCBI Taxonomy" id="1033252"/>
    <lineage>
        <taxon>Eukaryota</taxon>
        <taxon>Fungi</taxon>
        <taxon>Dikarya</taxon>
        <taxon>Basidiomycota</taxon>
        <taxon>Agaricomycotina</taxon>
        <taxon>Agaricomycetes</taxon>
        <taxon>Agaricomycetidae</taxon>
        <taxon>Agaricales</taxon>
        <taxon>Marasmiineae</taxon>
        <taxon>Mycenaceae</taxon>
        <taxon>Mycena</taxon>
    </lineage>
</organism>
<accession>A0AAD7HU34</accession>
<feature type="compositionally biased region" description="Basic residues" evidence="1">
    <location>
        <begin position="178"/>
        <end position="194"/>
    </location>
</feature>
<feature type="compositionally biased region" description="Low complexity" evidence="1">
    <location>
        <begin position="142"/>
        <end position="160"/>
    </location>
</feature>
<protein>
    <submittedName>
        <fullName evidence="2">Uncharacterized protein</fullName>
    </submittedName>
</protein>
<evidence type="ECO:0000313" key="3">
    <source>
        <dbReference type="Proteomes" id="UP001215598"/>
    </source>
</evidence>
<comment type="caution">
    <text evidence="2">The sequence shown here is derived from an EMBL/GenBank/DDBJ whole genome shotgun (WGS) entry which is preliminary data.</text>
</comment>
<feature type="compositionally biased region" description="Low complexity" evidence="1">
    <location>
        <begin position="117"/>
        <end position="130"/>
    </location>
</feature>
<feature type="region of interest" description="Disordered" evidence="1">
    <location>
        <begin position="1"/>
        <end position="31"/>
    </location>
</feature>
<name>A0AAD7HU34_9AGAR</name>
<sequence length="200" mass="21135">MFCLSSIHEGLPPPAQPASVGQPAVAGTDRPRDINVRATIRTLHVDGGPVKKEEEVEVKVEEWDEVEGKIATSDQDALSVAAEPHAPTPALESSTQKRVSKLPASVIKSKDVEPKASKASASSASGSSAAPRPTVKHTIKSAMPPTDVAPAAAVPPAKSSPQKRVASEMDSESDDSRKRVRVKEKPLRSQRKTRATQNAA</sequence>
<keyword evidence="3" id="KW-1185">Reference proteome</keyword>
<evidence type="ECO:0000256" key="1">
    <source>
        <dbReference type="SAM" id="MobiDB-lite"/>
    </source>
</evidence>
<evidence type="ECO:0000313" key="2">
    <source>
        <dbReference type="EMBL" id="KAJ7727205.1"/>
    </source>
</evidence>
<gene>
    <name evidence="2" type="ORF">B0H16DRAFT_1697778</name>
</gene>
<dbReference type="Proteomes" id="UP001215598">
    <property type="component" value="Unassembled WGS sequence"/>
</dbReference>
<dbReference type="AlphaFoldDB" id="A0AAD7HU34"/>
<dbReference type="EMBL" id="JARKIB010000181">
    <property type="protein sequence ID" value="KAJ7727205.1"/>
    <property type="molecule type" value="Genomic_DNA"/>
</dbReference>
<reference evidence="2" key="1">
    <citation type="submission" date="2023-03" db="EMBL/GenBank/DDBJ databases">
        <title>Massive genome expansion in bonnet fungi (Mycena s.s.) driven by repeated elements and novel gene families across ecological guilds.</title>
        <authorList>
            <consortium name="Lawrence Berkeley National Laboratory"/>
            <person name="Harder C.B."/>
            <person name="Miyauchi S."/>
            <person name="Viragh M."/>
            <person name="Kuo A."/>
            <person name="Thoen E."/>
            <person name="Andreopoulos B."/>
            <person name="Lu D."/>
            <person name="Skrede I."/>
            <person name="Drula E."/>
            <person name="Henrissat B."/>
            <person name="Morin E."/>
            <person name="Kohler A."/>
            <person name="Barry K."/>
            <person name="LaButti K."/>
            <person name="Morin E."/>
            <person name="Salamov A."/>
            <person name="Lipzen A."/>
            <person name="Mereny Z."/>
            <person name="Hegedus B."/>
            <person name="Baldrian P."/>
            <person name="Stursova M."/>
            <person name="Weitz H."/>
            <person name="Taylor A."/>
            <person name="Grigoriev I.V."/>
            <person name="Nagy L.G."/>
            <person name="Martin F."/>
            <person name="Kauserud H."/>
        </authorList>
    </citation>
    <scope>NUCLEOTIDE SEQUENCE</scope>
    <source>
        <strain evidence="2">CBHHK182m</strain>
    </source>
</reference>